<comment type="caution">
    <text evidence="1">The sequence shown here is derived from an EMBL/GenBank/DDBJ whole genome shotgun (WGS) entry which is preliminary data.</text>
</comment>
<sequence length="353" mass="37302">MNITTKRPRALLAGAYFEINRAVHAQLIARNATAGELATLLVLGAASDASNETSRAGIQAIRKTLGVGPATAQSFLGGLIANGEISALALANPRDMTAARFQLAQPTQETDAEAADDPDATFVISNDLVRGAIGQRFLRKVVVQNDRPLLDLLLDLHADPLGLGSAPRVMRCLPANEVGRLGSLILATSALAEIDTAGPLFEDVGLRGDARRIVELVDYGLVEWGVHLASQAGPTYSLCDPIATLRRGIIRRDTADSAIAALAGLLIATVTKTSVSLSEDLPIVRSANENGLHLVAIPKLTVVPRTVQIREADADRRLACRARIDDLQGILRAAFPELEARIAEIEMAAGQGA</sequence>
<evidence type="ECO:0000313" key="2">
    <source>
        <dbReference type="Proteomes" id="UP000247727"/>
    </source>
</evidence>
<keyword evidence="2" id="KW-1185">Reference proteome</keyword>
<reference evidence="1 2" key="1">
    <citation type="submission" date="2018-06" db="EMBL/GenBank/DDBJ databases">
        <title>Genomic Encyclopedia of Type Strains, Phase III (KMG-III): the genomes of soil and plant-associated and newly described type strains.</title>
        <authorList>
            <person name="Whitman W."/>
        </authorList>
    </citation>
    <scope>NUCLEOTIDE SEQUENCE [LARGE SCALE GENOMIC DNA]</scope>
    <source>
        <strain evidence="1 2">JA737</strain>
    </source>
</reference>
<gene>
    <name evidence="1" type="ORF">C8J30_11278</name>
</gene>
<dbReference type="Proteomes" id="UP000247727">
    <property type="component" value="Unassembled WGS sequence"/>
</dbReference>
<dbReference type="RefSeq" id="WP_110806503.1">
    <property type="nucleotide sequence ID" value="NZ_QJTK01000012.1"/>
</dbReference>
<dbReference type="EMBL" id="QJTK01000012">
    <property type="protein sequence ID" value="PYF08659.1"/>
    <property type="molecule type" value="Genomic_DNA"/>
</dbReference>
<proteinExistence type="predicted"/>
<name>A0A318U9D5_9RHOB</name>
<accession>A0A318U9D5</accession>
<organism evidence="1 2">
    <name type="scientific">Rhodobacter viridis</name>
    <dbReference type="NCBI Taxonomy" id="1054202"/>
    <lineage>
        <taxon>Bacteria</taxon>
        <taxon>Pseudomonadati</taxon>
        <taxon>Pseudomonadota</taxon>
        <taxon>Alphaproteobacteria</taxon>
        <taxon>Rhodobacterales</taxon>
        <taxon>Rhodobacter group</taxon>
        <taxon>Rhodobacter</taxon>
    </lineage>
</organism>
<evidence type="ECO:0000313" key="1">
    <source>
        <dbReference type="EMBL" id="PYF08659.1"/>
    </source>
</evidence>
<dbReference type="AlphaFoldDB" id="A0A318U9D5"/>
<protein>
    <submittedName>
        <fullName evidence="1">Uncharacterized protein</fullName>
    </submittedName>
</protein>